<accession>A0A2M8EJP1</accession>
<evidence type="ECO:0000256" key="3">
    <source>
        <dbReference type="ARBA" id="ARBA00022722"/>
    </source>
</evidence>
<feature type="site" description="Interaction with target DNA" evidence="6">
    <location>
        <position position="99"/>
    </location>
</feature>
<dbReference type="GO" id="GO:0003727">
    <property type="term" value="F:single-stranded RNA binding"/>
    <property type="evidence" value="ECO:0007669"/>
    <property type="project" value="TreeGrafter"/>
</dbReference>
<comment type="similarity">
    <text evidence="6">Belongs to the endonuclease V family.</text>
</comment>
<gene>
    <name evidence="6" type="primary">nfi</name>
    <name evidence="7" type="ORF">CO059_01085</name>
</gene>
<dbReference type="InterPro" id="IPR007581">
    <property type="entry name" value="Endonuclease-V"/>
</dbReference>
<sequence>MNYQLLHSWDVSPQEAIRIQEKLREKVIKEGPPPAPGDPLRREARARLWQLADRVRKVAGVDVGFPAPETARAAVVVLSFPKLELVEKQIAEVPATFPYIPGLLAFREAPAVLEVIRQLADEPNLFIFDAQGYAHPRRMGLATHLGLFLDKPTIGCAKSKLIGQYLMPGNRVGERADLVDNSEVVGAAVRSRPGSPPLFISVGHKISLDEAVKYVLACTKRGNHLPEPTRLAHQFASS</sequence>
<keyword evidence="6" id="KW-0479">Metal-binding</keyword>
<keyword evidence="6" id="KW-0234">DNA repair</keyword>
<comment type="subcellular location">
    <subcellularLocation>
        <location evidence="1 6">Cytoplasm</location>
    </subcellularLocation>
</comment>
<dbReference type="NCBIfam" id="NF008629">
    <property type="entry name" value="PRK11617.1"/>
    <property type="match status" value="1"/>
</dbReference>
<dbReference type="AlphaFoldDB" id="A0A2M8EJP1"/>
<reference evidence="8" key="1">
    <citation type="submission" date="2017-09" db="EMBL/GenBank/DDBJ databases">
        <title>Depth-based differentiation of microbial function through sediment-hosted aquifers and enrichment of novel symbionts in the deep terrestrial subsurface.</title>
        <authorList>
            <person name="Probst A.J."/>
            <person name="Ladd B."/>
            <person name="Jarett J.K."/>
            <person name="Geller-Mcgrath D.E."/>
            <person name="Sieber C.M.K."/>
            <person name="Emerson J.B."/>
            <person name="Anantharaman K."/>
            <person name="Thomas B.C."/>
            <person name="Malmstrom R."/>
            <person name="Stieglmeier M."/>
            <person name="Klingl A."/>
            <person name="Woyke T."/>
            <person name="Ryan C.M."/>
            <person name="Banfield J.F."/>
        </authorList>
    </citation>
    <scope>NUCLEOTIDE SEQUENCE [LARGE SCALE GENOMIC DNA]</scope>
</reference>
<dbReference type="GO" id="GO:0000287">
    <property type="term" value="F:magnesium ion binding"/>
    <property type="evidence" value="ECO:0007669"/>
    <property type="project" value="UniProtKB-UniRule"/>
</dbReference>
<organism evidence="7 8">
    <name type="scientific">candidate division WWE3 bacterium CG_4_9_14_0_2_um_filter_48_10</name>
    <dbReference type="NCBI Taxonomy" id="1975078"/>
    <lineage>
        <taxon>Bacteria</taxon>
        <taxon>Katanobacteria</taxon>
    </lineage>
</organism>
<dbReference type="Proteomes" id="UP000228781">
    <property type="component" value="Unassembled WGS sequence"/>
</dbReference>
<dbReference type="PANTHER" id="PTHR28511:SF1">
    <property type="entry name" value="ENDONUCLEASE V"/>
    <property type="match status" value="1"/>
</dbReference>
<dbReference type="Pfam" id="PF04493">
    <property type="entry name" value="Endonuclease_5"/>
    <property type="match status" value="1"/>
</dbReference>
<dbReference type="GO" id="GO:0043737">
    <property type="term" value="F:deoxyribonuclease V activity"/>
    <property type="evidence" value="ECO:0007669"/>
    <property type="project" value="UniProtKB-UniRule"/>
</dbReference>
<dbReference type="GO" id="GO:0005737">
    <property type="term" value="C:cytoplasm"/>
    <property type="evidence" value="ECO:0007669"/>
    <property type="project" value="UniProtKB-SubCell"/>
</dbReference>
<keyword evidence="5 6" id="KW-0378">Hydrolase</keyword>
<comment type="caution">
    <text evidence="7">The sequence shown here is derived from an EMBL/GenBank/DDBJ whole genome shotgun (WGS) entry which is preliminary data.</text>
</comment>
<feature type="binding site" evidence="6">
    <location>
        <position position="129"/>
    </location>
    <ligand>
        <name>Mg(2+)</name>
        <dbReference type="ChEBI" id="CHEBI:18420"/>
    </ligand>
</feature>
<dbReference type="HAMAP" id="MF_00801">
    <property type="entry name" value="Endonuclease_5"/>
    <property type="match status" value="1"/>
</dbReference>
<comment type="cofactor">
    <cofactor evidence="6">
        <name>Mg(2+)</name>
        <dbReference type="ChEBI" id="CHEBI:18420"/>
    </cofactor>
</comment>
<proteinExistence type="inferred from homology"/>
<comment type="catalytic activity">
    <reaction evidence="6">
        <text>Endonucleolytic cleavage at apurinic or apyrimidinic sites to products with a 5'-phosphate.</text>
        <dbReference type="EC" id="3.1.21.7"/>
    </reaction>
</comment>
<keyword evidence="6" id="KW-0227">DNA damage</keyword>
<evidence type="ECO:0000256" key="5">
    <source>
        <dbReference type="ARBA" id="ARBA00022801"/>
    </source>
</evidence>
<dbReference type="Gene3D" id="3.30.2170.10">
    <property type="entry name" value="archaeoglobus fulgidus dsm 4304 superfamily"/>
    <property type="match status" value="1"/>
</dbReference>
<dbReference type="EMBL" id="PFSK01000014">
    <property type="protein sequence ID" value="PJC22959.1"/>
    <property type="molecule type" value="Genomic_DNA"/>
</dbReference>
<evidence type="ECO:0000256" key="4">
    <source>
        <dbReference type="ARBA" id="ARBA00022759"/>
    </source>
</evidence>
<dbReference type="CDD" id="cd06559">
    <property type="entry name" value="Endonuclease_V"/>
    <property type="match status" value="1"/>
</dbReference>
<keyword evidence="3 6" id="KW-0540">Nuclease</keyword>
<evidence type="ECO:0000256" key="6">
    <source>
        <dbReference type="HAMAP-Rule" id="MF_00801"/>
    </source>
</evidence>
<evidence type="ECO:0000256" key="1">
    <source>
        <dbReference type="ARBA" id="ARBA00004496"/>
    </source>
</evidence>
<evidence type="ECO:0000313" key="8">
    <source>
        <dbReference type="Proteomes" id="UP000228781"/>
    </source>
</evidence>
<dbReference type="EC" id="3.1.21.7" evidence="6"/>
<evidence type="ECO:0000256" key="2">
    <source>
        <dbReference type="ARBA" id="ARBA00022490"/>
    </source>
</evidence>
<name>A0A2M8EJP1_UNCKA</name>
<evidence type="ECO:0000313" key="7">
    <source>
        <dbReference type="EMBL" id="PJC22959.1"/>
    </source>
</evidence>
<protein>
    <recommendedName>
        <fullName evidence="6">Endonuclease V</fullName>
        <ecNumber evidence="6">3.1.21.7</ecNumber>
    </recommendedName>
    <alternativeName>
        <fullName evidence="6">Deoxyinosine 3'endonuclease</fullName>
    </alternativeName>
    <alternativeName>
        <fullName evidence="6">Deoxyribonuclease V</fullName>
        <shortName evidence="6">DNase V</shortName>
    </alternativeName>
</protein>
<keyword evidence="2 6" id="KW-0963">Cytoplasm</keyword>
<keyword evidence="6" id="KW-0460">Magnesium</keyword>
<dbReference type="GO" id="GO:0016891">
    <property type="term" value="F:RNA endonuclease activity producing 5'-phosphomonoesters, hydrolytic mechanism"/>
    <property type="evidence" value="ECO:0007669"/>
    <property type="project" value="TreeGrafter"/>
</dbReference>
<dbReference type="GO" id="GO:0006281">
    <property type="term" value="P:DNA repair"/>
    <property type="evidence" value="ECO:0007669"/>
    <property type="project" value="UniProtKB-UniRule"/>
</dbReference>
<dbReference type="PANTHER" id="PTHR28511">
    <property type="entry name" value="ENDONUCLEASE V"/>
    <property type="match status" value="1"/>
</dbReference>
<feature type="binding site" evidence="6">
    <location>
        <position position="62"/>
    </location>
    <ligand>
        <name>Mg(2+)</name>
        <dbReference type="ChEBI" id="CHEBI:18420"/>
    </ligand>
</feature>
<comment type="function">
    <text evidence="6">DNA repair enzyme involved in the repair of deaminated bases. Selectively cleaves double-stranded DNA at the second phosphodiester bond 3' to a deoxyinosine leaving behind the intact lesion on the nicked DNA.</text>
</comment>
<keyword evidence="4 6" id="KW-0255">Endonuclease</keyword>